<organism evidence="1 2">
    <name type="scientific">Methanosarcina mazei (strain ATCC BAA-159 / DSM 3647 / Goe1 / Go1 / JCM 11833 / OCM 88)</name>
    <name type="common">Methanosarcina frisia</name>
    <dbReference type="NCBI Taxonomy" id="192952"/>
    <lineage>
        <taxon>Archaea</taxon>
        <taxon>Methanobacteriati</taxon>
        <taxon>Methanobacteriota</taxon>
        <taxon>Stenosarchaea group</taxon>
        <taxon>Methanomicrobia</taxon>
        <taxon>Methanosarcinales</taxon>
        <taxon>Methanosarcinaceae</taxon>
        <taxon>Methanosarcina</taxon>
    </lineage>
</organism>
<dbReference type="EMBL" id="AE008384">
    <property type="protein sequence ID" value="AAM30798.1"/>
    <property type="molecule type" value="Genomic_DNA"/>
</dbReference>
<dbReference type="Proteomes" id="UP000000595">
    <property type="component" value="Chromosome"/>
</dbReference>
<reference evidence="1 2" key="1">
    <citation type="journal article" date="2002" name="J. Mol. Microbiol. Biotechnol.">
        <title>The genome of Methanosarcina mazei: evidence for lateral gene transfer between Bacteria and Archaea.</title>
        <authorList>
            <person name="Deppenmeier U."/>
            <person name="Johann A."/>
            <person name="Hartsch T."/>
            <person name="Merkl R."/>
            <person name="Schmitz R.A."/>
            <person name="Martinez-Arias R."/>
            <person name="Henne A."/>
            <person name="Wiezer A."/>
            <person name="Baumer S."/>
            <person name="Jacobi C."/>
            <person name="Bruggemann H."/>
            <person name="Lienard T."/>
            <person name="Christmann A."/>
            <person name="Bomeke M."/>
            <person name="Steckel S."/>
            <person name="Bhattacharyya A."/>
            <person name="Lykidis A."/>
            <person name="Overbeek R."/>
            <person name="Klenk H.P."/>
            <person name="Gunsalus R.P."/>
            <person name="Fritz H.J."/>
            <person name="Gottschalk G."/>
        </authorList>
    </citation>
    <scope>NUCLEOTIDE SEQUENCE [LARGE SCALE GENOMIC DNA]</scope>
    <source>
        <strain evidence="2">ATCC BAA-159 / DSM 3647 / Goe1 / Go1 / JCM 11833 / OCM 88</strain>
    </source>
</reference>
<proteinExistence type="predicted"/>
<evidence type="ECO:0000313" key="2">
    <source>
        <dbReference type="Proteomes" id="UP000000595"/>
    </source>
</evidence>
<dbReference type="KEGG" id="mma:MM_1102"/>
<dbReference type="AlphaFoldDB" id="Q8PXW4"/>
<evidence type="ECO:0000313" key="1">
    <source>
        <dbReference type="EMBL" id="AAM30798.1"/>
    </source>
</evidence>
<protein>
    <recommendedName>
        <fullName evidence="3">Transposase</fullName>
    </recommendedName>
</protein>
<gene>
    <name evidence="1" type="ordered locus">MM_1102</name>
</gene>
<evidence type="ECO:0008006" key="3">
    <source>
        <dbReference type="Google" id="ProtNLM"/>
    </source>
</evidence>
<name>Q8PXW4_METMA</name>
<dbReference type="HOGENOM" id="CLU_2217089_0_0_2"/>
<accession>Q8PXW4</accession>
<sequence length="106" mass="12051">MRKFIGLFVNKLLNRKNPETRNSGYRKLLINRKTKGETIVPYSKNRGAQSLPPAAEARTILYGPYPPGLKCNSRFLPGNRRAPRNSPIPGCRSRRLCGHNQFICLQ</sequence>